<dbReference type="GO" id="GO:0009317">
    <property type="term" value="C:acetyl-CoA carboxylase complex"/>
    <property type="evidence" value="ECO:0007669"/>
    <property type="project" value="InterPro"/>
</dbReference>
<keyword evidence="13" id="KW-1185">Reference proteome</keyword>
<dbReference type="Pfam" id="PF03255">
    <property type="entry name" value="ACCA"/>
    <property type="match status" value="1"/>
</dbReference>
<dbReference type="NCBIfam" id="NF041504">
    <property type="entry name" value="AccA_sub"/>
    <property type="match status" value="1"/>
</dbReference>
<keyword evidence="6" id="KW-0276">Fatty acid metabolism</keyword>
<accession>A0A430ABX1</accession>
<keyword evidence="7" id="KW-0067">ATP-binding</keyword>
<dbReference type="GO" id="GO:0005524">
    <property type="term" value="F:ATP binding"/>
    <property type="evidence" value="ECO:0007669"/>
    <property type="project" value="UniProtKB-KW"/>
</dbReference>
<comment type="pathway">
    <text evidence="1">Lipid metabolism; malonyl-CoA biosynthesis; malonyl-CoA from acetyl-CoA: step 1/1.</text>
</comment>
<comment type="caution">
    <text evidence="12">The sequence shown here is derived from an EMBL/GenBank/DDBJ whole genome shotgun (WGS) entry which is preliminary data.</text>
</comment>
<evidence type="ECO:0000313" key="13">
    <source>
        <dbReference type="Proteomes" id="UP000287101"/>
    </source>
</evidence>
<keyword evidence="4 12" id="KW-0808">Transferase</keyword>
<dbReference type="GO" id="GO:0016743">
    <property type="term" value="F:carboxyl- or carbamoyltransferase activity"/>
    <property type="evidence" value="ECO:0007669"/>
    <property type="project" value="InterPro"/>
</dbReference>
<name>A0A430ABX1_9ENTE</name>
<evidence type="ECO:0000256" key="10">
    <source>
        <dbReference type="ARBA" id="ARBA00049152"/>
    </source>
</evidence>
<gene>
    <name evidence="12" type="ORF">CBF31_01585</name>
</gene>
<keyword evidence="5" id="KW-0547">Nucleotide-binding</keyword>
<dbReference type="InterPro" id="IPR001095">
    <property type="entry name" value="Acetyl_CoA_COase_a_su"/>
</dbReference>
<evidence type="ECO:0000256" key="9">
    <source>
        <dbReference type="ARBA" id="ARBA00023160"/>
    </source>
</evidence>
<feature type="domain" description="CoA carboxyltransferase C-terminal" evidence="11">
    <location>
        <begin position="1"/>
        <end position="242"/>
    </location>
</feature>
<dbReference type="GO" id="GO:0003989">
    <property type="term" value="F:acetyl-CoA carboxylase activity"/>
    <property type="evidence" value="ECO:0007669"/>
    <property type="project" value="InterPro"/>
</dbReference>
<dbReference type="Gene3D" id="3.90.226.10">
    <property type="entry name" value="2-enoyl-CoA Hydratase, Chain A, domain 1"/>
    <property type="match status" value="1"/>
</dbReference>
<evidence type="ECO:0000256" key="2">
    <source>
        <dbReference type="ARBA" id="ARBA00011883"/>
    </source>
</evidence>
<dbReference type="GO" id="GO:0006633">
    <property type="term" value="P:fatty acid biosynthetic process"/>
    <property type="evidence" value="ECO:0007669"/>
    <property type="project" value="UniProtKB-KW"/>
</dbReference>
<dbReference type="OrthoDB" id="9808023at2"/>
<dbReference type="PANTHER" id="PTHR42853:SF3">
    <property type="entry name" value="ACETYL-COENZYME A CARBOXYLASE CARBOXYL TRANSFERASE SUBUNIT ALPHA, CHLOROPLASTIC"/>
    <property type="match status" value="1"/>
</dbReference>
<evidence type="ECO:0000256" key="3">
    <source>
        <dbReference type="ARBA" id="ARBA00022516"/>
    </source>
</evidence>
<evidence type="ECO:0000256" key="5">
    <source>
        <dbReference type="ARBA" id="ARBA00022741"/>
    </source>
</evidence>
<evidence type="ECO:0000256" key="6">
    <source>
        <dbReference type="ARBA" id="ARBA00022832"/>
    </source>
</evidence>
<dbReference type="InterPro" id="IPR029045">
    <property type="entry name" value="ClpP/crotonase-like_dom_sf"/>
</dbReference>
<reference evidence="12 13" key="1">
    <citation type="submission" date="2017-05" db="EMBL/GenBank/DDBJ databases">
        <title>Vagococcus spp. assemblies.</title>
        <authorList>
            <person name="Gulvik C.A."/>
        </authorList>
    </citation>
    <scope>NUCLEOTIDE SEQUENCE [LARGE SCALE GENOMIC DNA]</scope>
    <source>
        <strain evidence="12 13">CCUG 41755</strain>
    </source>
</reference>
<dbReference type="GO" id="GO:2001295">
    <property type="term" value="P:malonyl-CoA biosynthetic process"/>
    <property type="evidence" value="ECO:0007669"/>
    <property type="project" value="UniProtKB-UniPathway"/>
</dbReference>
<keyword evidence="3" id="KW-0444">Lipid biosynthesis</keyword>
<dbReference type="SUPFAM" id="SSF52096">
    <property type="entry name" value="ClpP/crotonase"/>
    <property type="match status" value="1"/>
</dbReference>
<evidence type="ECO:0000259" key="11">
    <source>
        <dbReference type="PROSITE" id="PS50989"/>
    </source>
</evidence>
<keyword evidence="9" id="KW-0275">Fatty acid biosynthesis</keyword>
<evidence type="ECO:0000256" key="1">
    <source>
        <dbReference type="ARBA" id="ARBA00004956"/>
    </source>
</evidence>
<dbReference type="EC" id="2.1.3.15" evidence="2"/>
<dbReference type="InterPro" id="IPR011763">
    <property type="entry name" value="COA_CT_C"/>
</dbReference>
<dbReference type="PANTHER" id="PTHR42853">
    <property type="entry name" value="ACETYL-COENZYME A CARBOXYLASE CARBOXYL TRANSFERASE SUBUNIT ALPHA"/>
    <property type="match status" value="1"/>
</dbReference>
<dbReference type="PROSITE" id="PS50989">
    <property type="entry name" value="COA_CT_CTER"/>
    <property type="match status" value="1"/>
</dbReference>
<dbReference type="AlphaFoldDB" id="A0A430ABX1"/>
<evidence type="ECO:0000256" key="7">
    <source>
        <dbReference type="ARBA" id="ARBA00022840"/>
    </source>
</evidence>
<dbReference type="RefSeq" id="WP_126830296.1">
    <property type="nucleotide sequence ID" value="NZ_CBCRYB010000002.1"/>
</dbReference>
<dbReference type="UniPathway" id="UPA00655">
    <property type="reaction ID" value="UER00711"/>
</dbReference>
<evidence type="ECO:0000256" key="4">
    <source>
        <dbReference type="ARBA" id="ARBA00022679"/>
    </source>
</evidence>
<dbReference type="EMBL" id="NGJY01000001">
    <property type="protein sequence ID" value="RSU04737.1"/>
    <property type="molecule type" value="Genomic_DNA"/>
</dbReference>
<evidence type="ECO:0000313" key="12">
    <source>
        <dbReference type="EMBL" id="RSU04737.1"/>
    </source>
</evidence>
<dbReference type="NCBIfam" id="TIGR00513">
    <property type="entry name" value="accA"/>
    <property type="match status" value="1"/>
</dbReference>
<protein>
    <recommendedName>
        <fullName evidence="2">acetyl-CoA carboxytransferase</fullName>
        <ecNumber evidence="2">2.1.3.15</ecNumber>
    </recommendedName>
</protein>
<dbReference type="Proteomes" id="UP000287101">
    <property type="component" value="Unassembled WGS sequence"/>
</dbReference>
<proteinExistence type="predicted"/>
<comment type="catalytic activity">
    <reaction evidence="10">
        <text>N(6)-carboxybiotinyl-L-lysyl-[protein] + acetyl-CoA = N(6)-biotinyl-L-lysyl-[protein] + malonyl-CoA</text>
        <dbReference type="Rhea" id="RHEA:54728"/>
        <dbReference type="Rhea" id="RHEA-COMP:10505"/>
        <dbReference type="Rhea" id="RHEA-COMP:10506"/>
        <dbReference type="ChEBI" id="CHEBI:57288"/>
        <dbReference type="ChEBI" id="CHEBI:57384"/>
        <dbReference type="ChEBI" id="CHEBI:83144"/>
        <dbReference type="ChEBI" id="CHEBI:83145"/>
        <dbReference type="EC" id="2.1.3.15"/>
    </reaction>
</comment>
<evidence type="ECO:0000256" key="8">
    <source>
        <dbReference type="ARBA" id="ARBA00023098"/>
    </source>
</evidence>
<dbReference type="PRINTS" id="PR01069">
    <property type="entry name" value="ACCCTRFRASEA"/>
</dbReference>
<keyword evidence="8" id="KW-0443">Lipid metabolism</keyword>
<organism evidence="12 13">
    <name type="scientific">Vagococcus fessus</name>
    <dbReference type="NCBI Taxonomy" id="120370"/>
    <lineage>
        <taxon>Bacteria</taxon>
        <taxon>Bacillati</taxon>
        <taxon>Bacillota</taxon>
        <taxon>Bacilli</taxon>
        <taxon>Lactobacillales</taxon>
        <taxon>Enterococcaceae</taxon>
        <taxon>Vagococcus</taxon>
    </lineage>
</organism>
<sequence length="262" mass="29122">MVKKSPNEIVAIARQLSRLSPLDYIDTIFDGFIECHGDRFLGDDQALIGGLAYLDKQPVTILAIQKGRDLEENMKRNFGSPHPEGYQKAYRLMKQAEKFNRPVITFINTPGAFCGIEAEERGAGAAIAKCLMALSDLNVPTLAIFTGEGGSGGALALALTDRIMMLEHSIYSILSPEGFASILWKDTSRTNEAADLMKLTADELNQLGVVDEIVYETDDDGELSSNQIISNLKRVLEKELSKLQNLELEELLEQRYAKYRKF</sequence>